<keyword evidence="2" id="KW-1185">Reference proteome</keyword>
<reference evidence="1 2" key="1">
    <citation type="submission" date="2014-07" db="EMBL/GenBank/DDBJ databases">
        <title>Genomic and transcriptomic analysis on Apis cerana provide comprehensive insights into honey bee biology.</title>
        <authorList>
            <person name="Diao Q."/>
            <person name="Sun L."/>
            <person name="Zheng H."/>
            <person name="Zheng H."/>
            <person name="Xu S."/>
            <person name="Wang S."/>
            <person name="Zeng Z."/>
            <person name="Hu F."/>
            <person name="Su S."/>
            <person name="Wu J."/>
        </authorList>
    </citation>
    <scope>NUCLEOTIDE SEQUENCE [LARGE SCALE GENOMIC DNA]</scope>
    <source>
        <tissue evidence="1">Pupae without intestine</tissue>
    </source>
</reference>
<name>A0A2A3ERM3_APICC</name>
<proteinExistence type="predicted"/>
<evidence type="ECO:0000313" key="1">
    <source>
        <dbReference type="EMBL" id="PBC34357.1"/>
    </source>
</evidence>
<dbReference type="AlphaFoldDB" id="A0A2A3ERM3"/>
<dbReference type="Proteomes" id="UP000242457">
    <property type="component" value="Unassembled WGS sequence"/>
</dbReference>
<dbReference type="EMBL" id="KZ288192">
    <property type="protein sequence ID" value="PBC34357.1"/>
    <property type="molecule type" value="Genomic_DNA"/>
</dbReference>
<organism evidence="1 2">
    <name type="scientific">Apis cerana cerana</name>
    <name type="common">Oriental honeybee</name>
    <dbReference type="NCBI Taxonomy" id="94128"/>
    <lineage>
        <taxon>Eukaryota</taxon>
        <taxon>Metazoa</taxon>
        <taxon>Ecdysozoa</taxon>
        <taxon>Arthropoda</taxon>
        <taxon>Hexapoda</taxon>
        <taxon>Insecta</taxon>
        <taxon>Pterygota</taxon>
        <taxon>Neoptera</taxon>
        <taxon>Endopterygota</taxon>
        <taxon>Hymenoptera</taxon>
        <taxon>Apocrita</taxon>
        <taxon>Aculeata</taxon>
        <taxon>Apoidea</taxon>
        <taxon>Anthophila</taxon>
        <taxon>Apidae</taxon>
        <taxon>Apis</taxon>
    </lineage>
</organism>
<sequence length="94" mass="10834">MPLHCQKFQNSKTIEFCGNPVNWIPVYKREQGAMYNRSIVTKDKRETEECAHGVFSEVKNTVTGKTRKDRRRRSGYAGRQSVMPGIVFDVTLPK</sequence>
<protein>
    <submittedName>
        <fullName evidence="1">Uncharacterized protein</fullName>
    </submittedName>
</protein>
<gene>
    <name evidence="1" type="ORF">APICC_02849</name>
</gene>
<evidence type="ECO:0000313" key="2">
    <source>
        <dbReference type="Proteomes" id="UP000242457"/>
    </source>
</evidence>
<accession>A0A2A3ERM3</accession>